<sequence length="126" mass="13479">MVPTAWGYAFGDCLTQQLGPLWPAEQWPSKHNLAAHDPSKTLAMAGVGACVGAPLSLALYAQMDALMPGAGILLAAGKFTLDQLVGCVVWQAAYMAISEPYRRTFVQFVQDKQQQQQPQAALAVAC</sequence>
<reference evidence="1 2" key="1">
    <citation type="submission" date="2016-10" db="EMBL/GenBank/DDBJ databases">
        <authorList>
            <person name="Cai Z."/>
        </authorList>
    </citation>
    <scope>NUCLEOTIDE SEQUENCE [LARGE SCALE GENOMIC DNA]</scope>
</reference>
<dbReference type="Proteomes" id="UP000256970">
    <property type="component" value="Unassembled WGS sequence"/>
</dbReference>
<dbReference type="EMBL" id="FNXT01001347">
    <property type="protein sequence ID" value="SZX78956.1"/>
    <property type="molecule type" value="Genomic_DNA"/>
</dbReference>
<name>A0A383WQ82_TETOB</name>
<gene>
    <name evidence="1" type="ORF">BQ4739_LOCUS19254</name>
</gene>
<evidence type="ECO:0000313" key="1">
    <source>
        <dbReference type="EMBL" id="SZX78956.1"/>
    </source>
</evidence>
<proteinExistence type="predicted"/>
<evidence type="ECO:0000313" key="2">
    <source>
        <dbReference type="Proteomes" id="UP000256970"/>
    </source>
</evidence>
<dbReference type="AlphaFoldDB" id="A0A383WQ82"/>
<organism evidence="1 2">
    <name type="scientific">Tetradesmus obliquus</name>
    <name type="common">Green alga</name>
    <name type="synonym">Acutodesmus obliquus</name>
    <dbReference type="NCBI Taxonomy" id="3088"/>
    <lineage>
        <taxon>Eukaryota</taxon>
        <taxon>Viridiplantae</taxon>
        <taxon>Chlorophyta</taxon>
        <taxon>core chlorophytes</taxon>
        <taxon>Chlorophyceae</taxon>
        <taxon>CS clade</taxon>
        <taxon>Sphaeropleales</taxon>
        <taxon>Scenedesmaceae</taxon>
        <taxon>Tetradesmus</taxon>
    </lineage>
</organism>
<accession>A0A383WQ82</accession>
<protein>
    <submittedName>
        <fullName evidence="1">Uncharacterized protein</fullName>
    </submittedName>
</protein>
<keyword evidence="2" id="KW-1185">Reference proteome</keyword>